<gene>
    <name evidence="1" type="ORF">ACFFLS_15925</name>
</gene>
<dbReference type="InterPro" id="IPR035093">
    <property type="entry name" value="RelE/ParE_toxin_dom_sf"/>
</dbReference>
<protein>
    <submittedName>
        <fullName evidence="1">Type II toxin-antitoxin system RelE/ParE family toxin</fullName>
    </submittedName>
</protein>
<comment type="caution">
    <text evidence="1">The sequence shown here is derived from an EMBL/GenBank/DDBJ whole genome shotgun (WGS) entry which is preliminary data.</text>
</comment>
<evidence type="ECO:0000313" key="1">
    <source>
        <dbReference type="EMBL" id="MFC0078539.1"/>
    </source>
</evidence>
<accession>A0ABV6BWX0</accession>
<name>A0ABV6BWX0_9FLAO</name>
<evidence type="ECO:0000313" key="2">
    <source>
        <dbReference type="Proteomes" id="UP001589734"/>
    </source>
</evidence>
<proteinExistence type="predicted"/>
<dbReference type="RefSeq" id="WP_379684508.1">
    <property type="nucleotide sequence ID" value="NZ_JBHLYW010000010.1"/>
</dbReference>
<dbReference type="Gene3D" id="3.30.2310.20">
    <property type="entry name" value="RelE-like"/>
    <property type="match status" value="1"/>
</dbReference>
<keyword evidence="2" id="KW-1185">Reference proteome</keyword>
<reference evidence="1 2" key="1">
    <citation type="submission" date="2024-09" db="EMBL/GenBank/DDBJ databases">
        <authorList>
            <person name="Sun Q."/>
            <person name="Mori K."/>
        </authorList>
    </citation>
    <scope>NUCLEOTIDE SEQUENCE [LARGE SCALE GENOMIC DNA]</scope>
    <source>
        <strain evidence="1 2">CGMCC 1.12926</strain>
    </source>
</reference>
<organism evidence="1 2">
    <name type="scientific">Flavobacterium procerum</name>
    <dbReference type="NCBI Taxonomy" id="1455569"/>
    <lineage>
        <taxon>Bacteria</taxon>
        <taxon>Pseudomonadati</taxon>
        <taxon>Bacteroidota</taxon>
        <taxon>Flavobacteriia</taxon>
        <taxon>Flavobacteriales</taxon>
        <taxon>Flavobacteriaceae</taxon>
        <taxon>Flavobacterium</taxon>
    </lineage>
</organism>
<dbReference type="EMBL" id="JBHLYW010000010">
    <property type="protein sequence ID" value="MFC0078539.1"/>
    <property type="molecule type" value="Genomic_DNA"/>
</dbReference>
<sequence length="99" mass="12031">MRRIVFSGRSKFQLEQLLEYLEIRFSLSTRDKFISNFYKIIETIRLNPDTFPLSSRNKTRRCVISKQTTLYYKYNTQEVRLLSLFDTRQNPNKIKKDIK</sequence>
<dbReference type="Proteomes" id="UP001589734">
    <property type="component" value="Unassembled WGS sequence"/>
</dbReference>